<name>A0A0F9G4E9_9ZZZZ</name>
<evidence type="ECO:0000313" key="1">
    <source>
        <dbReference type="EMBL" id="KKL64435.1"/>
    </source>
</evidence>
<sequence>MDNELEIELNFTDITMAETDGVFKEVESIMLSEYPHSKKWVIRTEATIESKFGMGIMILNCFHDRNIYILEYEPSIGDVFYNPDVQSLTRWSQENGWNIPQPQESLIKSNREFWKHFYDTLIIDSDYFDKTYGKRIQIEGIDE</sequence>
<proteinExistence type="predicted"/>
<organism evidence="1">
    <name type="scientific">marine sediment metagenome</name>
    <dbReference type="NCBI Taxonomy" id="412755"/>
    <lineage>
        <taxon>unclassified sequences</taxon>
        <taxon>metagenomes</taxon>
        <taxon>ecological metagenomes</taxon>
    </lineage>
</organism>
<accession>A0A0F9G4E9</accession>
<dbReference type="EMBL" id="LAZR01027846">
    <property type="protein sequence ID" value="KKL64435.1"/>
    <property type="molecule type" value="Genomic_DNA"/>
</dbReference>
<gene>
    <name evidence="1" type="ORF">LCGC14_2165080</name>
</gene>
<protein>
    <submittedName>
        <fullName evidence="1">Uncharacterized protein</fullName>
    </submittedName>
</protein>
<comment type="caution">
    <text evidence="1">The sequence shown here is derived from an EMBL/GenBank/DDBJ whole genome shotgun (WGS) entry which is preliminary data.</text>
</comment>
<reference evidence="1" key="1">
    <citation type="journal article" date="2015" name="Nature">
        <title>Complex archaea that bridge the gap between prokaryotes and eukaryotes.</title>
        <authorList>
            <person name="Spang A."/>
            <person name="Saw J.H."/>
            <person name="Jorgensen S.L."/>
            <person name="Zaremba-Niedzwiedzka K."/>
            <person name="Martijn J."/>
            <person name="Lind A.E."/>
            <person name="van Eijk R."/>
            <person name="Schleper C."/>
            <person name="Guy L."/>
            <person name="Ettema T.J."/>
        </authorList>
    </citation>
    <scope>NUCLEOTIDE SEQUENCE</scope>
</reference>
<dbReference type="AlphaFoldDB" id="A0A0F9G4E9"/>